<dbReference type="AlphaFoldDB" id="A0A182S302"/>
<dbReference type="InterPro" id="IPR032071">
    <property type="entry name" value="DUF4806"/>
</dbReference>
<dbReference type="EnsemblMetazoa" id="AFUN014816-RA">
    <property type="protein sequence ID" value="AFUN014816-PA"/>
    <property type="gene ID" value="AFUN014816"/>
</dbReference>
<sequence length="383" mass="43903">MLPSKRIKPSNLEFRTDHDYNVQRGELTNEIECGPEDEAEQDVLATSEEAFLPRLSTTCSDKPEAFANDETLPHSSYTKERPEPTGMPSVDELQNGSYMKESTAASLVHLFASLSKQIASMHNKADSIQEQIANISHRLGRVERKVGISLSTLETVKQVVITDESLETPQNQLHYSKRVNNWRPPEGQVKNVIKETNETLDDALWQEIQAVQKKMDNSLVTLNQLQSVFVVTDETMKNQPTLEIQNWSQPERHFLFKKITNEKNFTEFDSKLGKDKEYYFSLKMELIMRINADETCKRLDEAMKMVFGPNFLALCSWSGHGVTEPEQKIAFKTRTNILKLFADVGSANCNTVSDLTIQDFFKRKLRNVYQRHDTQGIRYPICQ</sequence>
<name>A0A182S302_ANOFN</name>
<evidence type="ECO:0000259" key="2">
    <source>
        <dbReference type="Pfam" id="PF16064"/>
    </source>
</evidence>
<dbReference type="STRING" id="62324.A0A182S302"/>
<feature type="region of interest" description="Disordered" evidence="1">
    <location>
        <begin position="63"/>
        <end position="93"/>
    </location>
</feature>
<dbReference type="VEuPathDB" id="VectorBase:AFUN2_002672"/>
<accession>A0A182S302</accession>
<reference evidence="3" key="1">
    <citation type="submission" date="2020-05" db="UniProtKB">
        <authorList>
            <consortium name="EnsemblMetazoa"/>
        </authorList>
    </citation>
    <scope>IDENTIFICATION</scope>
    <source>
        <strain evidence="3">FUMOZ</strain>
    </source>
</reference>
<evidence type="ECO:0000256" key="1">
    <source>
        <dbReference type="SAM" id="MobiDB-lite"/>
    </source>
</evidence>
<evidence type="ECO:0000313" key="3">
    <source>
        <dbReference type="EnsemblMetazoa" id="AFUN014816-PA"/>
    </source>
</evidence>
<organism evidence="3">
    <name type="scientific">Anopheles funestus</name>
    <name type="common">African malaria mosquito</name>
    <dbReference type="NCBI Taxonomy" id="62324"/>
    <lineage>
        <taxon>Eukaryota</taxon>
        <taxon>Metazoa</taxon>
        <taxon>Ecdysozoa</taxon>
        <taxon>Arthropoda</taxon>
        <taxon>Hexapoda</taxon>
        <taxon>Insecta</taxon>
        <taxon>Pterygota</taxon>
        <taxon>Neoptera</taxon>
        <taxon>Endopterygota</taxon>
        <taxon>Diptera</taxon>
        <taxon>Nematocera</taxon>
        <taxon>Culicoidea</taxon>
        <taxon>Culicidae</taxon>
        <taxon>Anophelinae</taxon>
        <taxon>Anopheles</taxon>
    </lineage>
</organism>
<dbReference type="Pfam" id="PF16064">
    <property type="entry name" value="DUF4806"/>
    <property type="match status" value="1"/>
</dbReference>
<proteinExistence type="predicted"/>
<dbReference type="VEuPathDB" id="VectorBase:AFUN014816"/>
<protein>
    <recommendedName>
        <fullName evidence="2">DUF4806 domain-containing protein</fullName>
    </recommendedName>
</protein>
<feature type="domain" description="DUF4806" evidence="2">
    <location>
        <begin position="259"/>
        <end position="343"/>
    </location>
</feature>